<sequence length="68" mass="7220">MFAKRVSSTTMVLFCFAIVLLSSISTTIFSESAFNDNASISITVFAGIGLTLTAAKLLFDAIHSICNP</sequence>
<dbReference type="EMBL" id="JAOCLH010000040">
    <property type="protein sequence ID" value="MDH2173760.1"/>
    <property type="molecule type" value="Genomic_DNA"/>
</dbReference>
<dbReference type="RefSeq" id="WP_010327619.1">
    <property type="nucleotide sequence ID" value="NZ_BJUJ01000081.1"/>
</dbReference>
<protein>
    <submittedName>
        <fullName evidence="8">Uncharacterized protein</fullName>
    </submittedName>
</protein>
<evidence type="ECO:0000313" key="8">
    <source>
        <dbReference type="EMBL" id="PZQ84436.1"/>
    </source>
</evidence>
<evidence type="ECO:0000313" key="12">
    <source>
        <dbReference type="Proteomes" id="UP000277537"/>
    </source>
</evidence>
<dbReference type="EMBL" id="JAOCDR010000034">
    <property type="protein sequence ID" value="MDH0656924.1"/>
    <property type="molecule type" value="Genomic_DNA"/>
</dbReference>
<reference evidence="9 12" key="2">
    <citation type="submission" date="2018-10" db="EMBL/GenBank/DDBJ databases">
        <title>Transmission dynamics of multidrug resistant bacteria on intensive care unit surfaces.</title>
        <authorList>
            <person name="D'Souza A.W."/>
            <person name="Potter R.F."/>
            <person name="Wallace M."/>
            <person name="Shupe A."/>
            <person name="Patel S."/>
            <person name="Sun S."/>
            <person name="Gul D."/>
            <person name="Kwon J.H."/>
            <person name="Andleeb S."/>
            <person name="Burnham C.-A.D."/>
            <person name="Dantas G."/>
        </authorList>
    </citation>
    <scope>NUCLEOTIDE SEQUENCE [LARGE SCALE GENOMIC DNA]</scope>
    <source>
        <strain evidence="9 12">AJ_385</strain>
    </source>
</reference>
<keyword evidence="1" id="KW-0812">Transmembrane</keyword>
<reference evidence="10 13" key="4">
    <citation type="submission" date="2023-04" db="EMBL/GenBank/DDBJ databases">
        <title>Acinetobacter johnsonii isolate AYTCM encoding NDM-1, OXA-58 and PER-1.</title>
        <authorList>
            <person name="Tian C."/>
            <person name="Wang S."/>
            <person name="Fan X."/>
            <person name="Xia D."/>
        </authorList>
    </citation>
    <scope>NUCLEOTIDE SEQUENCE [LARGE SCALE GENOMIC DNA]</scope>
    <source>
        <strain evidence="10 13">AYTCM</strain>
    </source>
</reference>
<dbReference type="Proteomes" id="UP001157887">
    <property type="component" value="Unassembled WGS sequence"/>
</dbReference>
<evidence type="ECO:0000313" key="10">
    <source>
        <dbReference type="EMBL" id="WMG18951.1"/>
    </source>
</evidence>
<keyword evidence="1" id="KW-1133">Transmembrane helix</keyword>
<dbReference type="EMBL" id="JAOCBE010000001">
    <property type="protein sequence ID" value="MDH0970404.1"/>
    <property type="molecule type" value="Genomic_DNA"/>
</dbReference>
<evidence type="ECO:0000313" key="7">
    <source>
        <dbReference type="EMBL" id="MDH2173760.1"/>
    </source>
</evidence>
<evidence type="ECO:0000313" key="13">
    <source>
        <dbReference type="Proteomes" id="UP001244586"/>
    </source>
</evidence>
<dbReference type="Proteomes" id="UP001161099">
    <property type="component" value="Unassembled WGS sequence"/>
</dbReference>
<dbReference type="EMBL" id="JAOCIL010000001">
    <property type="protein sequence ID" value="MDH1439659.1"/>
    <property type="molecule type" value="Genomic_DNA"/>
</dbReference>
<evidence type="ECO:0000313" key="4">
    <source>
        <dbReference type="EMBL" id="MDH0825592.1"/>
    </source>
</evidence>
<dbReference type="EMBL" id="RHXE01000006">
    <property type="protein sequence ID" value="RSE25459.1"/>
    <property type="molecule type" value="Genomic_DNA"/>
</dbReference>
<evidence type="ECO:0000313" key="6">
    <source>
        <dbReference type="EMBL" id="MDH1439659.1"/>
    </source>
</evidence>
<evidence type="ECO:0000256" key="1">
    <source>
        <dbReference type="SAM" id="Phobius"/>
    </source>
</evidence>
<evidence type="ECO:0000313" key="3">
    <source>
        <dbReference type="EMBL" id="MDH0656924.1"/>
    </source>
</evidence>
<evidence type="ECO:0000313" key="5">
    <source>
        <dbReference type="EMBL" id="MDH0970404.1"/>
    </source>
</evidence>
<dbReference type="EMBL" id="CP121776">
    <property type="protein sequence ID" value="WMG18951.1"/>
    <property type="molecule type" value="Genomic_DNA"/>
</dbReference>
<dbReference type="Proteomes" id="UP001160116">
    <property type="component" value="Unassembled WGS sequence"/>
</dbReference>
<dbReference type="Proteomes" id="UP000277537">
    <property type="component" value="Unassembled WGS sequence"/>
</dbReference>
<reference evidence="8 11" key="1">
    <citation type="submission" date="2017-11" db="EMBL/GenBank/DDBJ databases">
        <title>Infants hospitalized years apart are colonized by the same room-sourced microbial strains.</title>
        <authorList>
            <person name="Brooks B."/>
            <person name="Olm M.R."/>
            <person name="Firek B.A."/>
            <person name="Baker R."/>
            <person name="Thomas B.C."/>
            <person name="Morowitz M.J."/>
            <person name="Banfield J.F."/>
        </authorList>
    </citation>
    <scope>NUCLEOTIDE SEQUENCE [LARGE SCALE GENOMIC DNA]</scope>
    <source>
        <strain evidence="8">S2_003_000_R3_20</strain>
    </source>
</reference>
<dbReference type="Proteomes" id="UP001161567">
    <property type="component" value="Unassembled WGS sequence"/>
</dbReference>
<keyword evidence="1" id="KW-0472">Membrane</keyword>
<reference evidence="2" key="3">
    <citation type="submission" date="2022-09" db="EMBL/GenBank/DDBJ databases">
        <title>Intensive care unit water sources are persistently colonized with multi-drug resistant bacteria and are the site of extensive horizontal gene transfer of antibiotic resistance genes.</title>
        <authorList>
            <person name="Diorio-Toth L."/>
        </authorList>
    </citation>
    <scope>NUCLEOTIDE SEQUENCE</scope>
    <source>
        <strain evidence="7">GD03649</strain>
        <strain evidence="6">GD03725</strain>
        <strain evidence="3">GD03851</strain>
        <strain evidence="4">GD03885</strain>
        <strain evidence="5">GD03920</strain>
        <strain evidence="2">GD04065</strain>
    </source>
</reference>
<accession>A0A0W8GWJ2</accession>
<organism evidence="8 11">
    <name type="scientific">Acinetobacter johnsonii</name>
    <dbReference type="NCBI Taxonomy" id="40214"/>
    <lineage>
        <taxon>Bacteria</taxon>
        <taxon>Pseudomonadati</taxon>
        <taxon>Pseudomonadota</taxon>
        <taxon>Gammaproteobacteria</taxon>
        <taxon>Moraxellales</taxon>
        <taxon>Moraxellaceae</taxon>
        <taxon>Acinetobacter</taxon>
    </lineage>
</organism>
<dbReference type="Proteomes" id="UP001162261">
    <property type="component" value="Unassembled WGS sequence"/>
</dbReference>
<dbReference type="Proteomes" id="UP001159915">
    <property type="component" value="Unassembled WGS sequence"/>
</dbReference>
<proteinExistence type="predicted"/>
<dbReference type="AlphaFoldDB" id="A0A0W8GWJ2"/>
<evidence type="ECO:0000313" key="9">
    <source>
        <dbReference type="EMBL" id="RSE25459.1"/>
    </source>
</evidence>
<dbReference type="EMBL" id="JAOECG010000015">
    <property type="protein sequence ID" value="MDG9787721.1"/>
    <property type="molecule type" value="Genomic_DNA"/>
</dbReference>
<evidence type="ECO:0000313" key="2">
    <source>
        <dbReference type="EMBL" id="MDG9787721.1"/>
    </source>
</evidence>
<dbReference type="Proteomes" id="UP001244586">
    <property type="component" value="Chromosome"/>
</dbReference>
<feature type="transmembrane region" description="Helical" evidence="1">
    <location>
        <begin position="40"/>
        <end position="59"/>
    </location>
</feature>
<name>A0A0W8GWJ2_ACIJO</name>
<dbReference type="EMBL" id="QFQJ01000155">
    <property type="protein sequence ID" value="PZQ84436.1"/>
    <property type="molecule type" value="Genomic_DNA"/>
</dbReference>
<keyword evidence="13" id="KW-1185">Reference proteome</keyword>
<dbReference type="EMBL" id="JAOCCL010000006">
    <property type="protein sequence ID" value="MDH0825592.1"/>
    <property type="molecule type" value="Genomic_DNA"/>
</dbReference>
<gene>
    <name evidence="8" type="ORF">DI542_17340</name>
    <name evidence="9" type="ORF">EGT73_04260</name>
    <name evidence="5" type="ORF">N5C10_14560</name>
    <name evidence="4" type="ORF">N5C97_03580</name>
    <name evidence="3" type="ORF">N5D11_12525</name>
    <name evidence="6" type="ORF">N5I27_15275</name>
    <name evidence="7" type="ORF">N5J46_15280</name>
    <name evidence="2" type="ORF">N7566_12145</name>
    <name evidence="10" type="ORF">QBJ73_05020</name>
</gene>
<dbReference type="Proteomes" id="UP000249282">
    <property type="component" value="Unassembled WGS sequence"/>
</dbReference>
<evidence type="ECO:0000313" key="11">
    <source>
        <dbReference type="Proteomes" id="UP000249282"/>
    </source>
</evidence>